<protein>
    <submittedName>
        <fullName evidence="11">Ring finger protein 121-like protein</fullName>
    </submittedName>
</protein>
<dbReference type="Proteomes" id="UP000790347">
    <property type="component" value="Unassembled WGS sequence"/>
</dbReference>
<evidence type="ECO:0000256" key="4">
    <source>
        <dbReference type="ARBA" id="ARBA00022771"/>
    </source>
</evidence>
<dbReference type="PROSITE" id="PS50089">
    <property type="entry name" value="ZF_RING_2"/>
    <property type="match status" value="1"/>
</dbReference>
<dbReference type="GO" id="GO:0000139">
    <property type="term" value="C:Golgi membrane"/>
    <property type="evidence" value="ECO:0007669"/>
    <property type="project" value="TreeGrafter"/>
</dbReference>
<dbReference type="SUPFAM" id="SSF57850">
    <property type="entry name" value="RING/U-box"/>
    <property type="match status" value="1"/>
</dbReference>
<dbReference type="InterPro" id="IPR013083">
    <property type="entry name" value="Znf_RING/FYVE/PHD"/>
</dbReference>
<dbReference type="EMBL" id="SDOV01000007">
    <property type="protein sequence ID" value="KAH7639527.1"/>
    <property type="molecule type" value="Genomic_DNA"/>
</dbReference>
<dbReference type="Pfam" id="PF00097">
    <property type="entry name" value="zf-C3HC4"/>
    <property type="match status" value="1"/>
</dbReference>
<dbReference type="PANTHER" id="PTHR13407">
    <property type="entry name" value="RNF121 PROTEIN"/>
    <property type="match status" value="1"/>
</dbReference>
<accession>A0A922I6W7</accession>
<dbReference type="InterPro" id="IPR040176">
    <property type="entry name" value="RNF121/RNF175"/>
</dbReference>
<organism evidence="12 13">
    <name type="scientific">Dermatophagoides farinae</name>
    <name type="common">American house dust mite</name>
    <dbReference type="NCBI Taxonomy" id="6954"/>
    <lineage>
        <taxon>Eukaryota</taxon>
        <taxon>Metazoa</taxon>
        <taxon>Ecdysozoa</taxon>
        <taxon>Arthropoda</taxon>
        <taxon>Chelicerata</taxon>
        <taxon>Arachnida</taxon>
        <taxon>Acari</taxon>
        <taxon>Acariformes</taxon>
        <taxon>Sarcoptiformes</taxon>
        <taxon>Astigmata</taxon>
        <taxon>Psoroptidia</taxon>
        <taxon>Analgoidea</taxon>
        <taxon>Pyroglyphidae</taxon>
        <taxon>Dermatophagoidinae</taxon>
        <taxon>Dermatophagoides</taxon>
    </lineage>
</organism>
<dbReference type="Proteomes" id="UP000828236">
    <property type="component" value="Unassembled WGS sequence"/>
</dbReference>
<keyword evidence="13" id="KW-1185">Reference proteome</keyword>
<dbReference type="OrthoDB" id="446635at2759"/>
<dbReference type="Gene3D" id="3.30.40.10">
    <property type="entry name" value="Zinc/RING finger domain, C3HC4 (zinc finger)"/>
    <property type="match status" value="1"/>
</dbReference>
<dbReference type="GO" id="GO:0036503">
    <property type="term" value="P:ERAD pathway"/>
    <property type="evidence" value="ECO:0007669"/>
    <property type="project" value="TreeGrafter"/>
</dbReference>
<feature type="transmembrane region" description="Helical" evidence="9">
    <location>
        <begin position="57"/>
        <end position="78"/>
    </location>
</feature>
<dbReference type="InterPro" id="IPR001841">
    <property type="entry name" value="Znf_RING"/>
</dbReference>
<feature type="transmembrane region" description="Helical" evidence="9">
    <location>
        <begin position="185"/>
        <end position="203"/>
    </location>
</feature>
<evidence type="ECO:0000256" key="5">
    <source>
        <dbReference type="ARBA" id="ARBA00022833"/>
    </source>
</evidence>
<keyword evidence="4 8" id="KW-0863">Zinc-finger</keyword>
<dbReference type="GO" id="GO:0005789">
    <property type="term" value="C:endoplasmic reticulum membrane"/>
    <property type="evidence" value="ECO:0007669"/>
    <property type="project" value="TreeGrafter"/>
</dbReference>
<proteinExistence type="predicted"/>
<evidence type="ECO:0000256" key="9">
    <source>
        <dbReference type="SAM" id="Phobius"/>
    </source>
</evidence>
<keyword evidence="5" id="KW-0862">Zinc</keyword>
<evidence type="ECO:0000259" key="10">
    <source>
        <dbReference type="PROSITE" id="PS50089"/>
    </source>
</evidence>
<reference evidence="12" key="1">
    <citation type="submission" date="2013-05" db="EMBL/GenBank/DDBJ databases">
        <authorList>
            <person name="Yim A.K.Y."/>
            <person name="Chan T.F."/>
            <person name="Ji K.M."/>
            <person name="Liu X.Y."/>
            <person name="Zhou J.W."/>
            <person name="Li R.Q."/>
            <person name="Yang K.Y."/>
            <person name="Li J."/>
            <person name="Li M."/>
            <person name="Law P.T.W."/>
            <person name="Wu Y.L."/>
            <person name="Cai Z.L."/>
            <person name="Qin H."/>
            <person name="Bao Y."/>
            <person name="Leung R.K.K."/>
            <person name="Ng P.K.S."/>
            <person name="Zou J."/>
            <person name="Zhong X.J."/>
            <person name="Ran P.X."/>
            <person name="Zhong N.S."/>
            <person name="Liu Z.G."/>
            <person name="Tsui S.K.W."/>
        </authorList>
    </citation>
    <scope>NUCLEOTIDE SEQUENCE</scope>
    <source>
        <strain evidence="12">Derf</strain>
        <tissue evidence="12">Whole organism</tissue>
    </source>
</reference>
<dbReference type="GO" id="GO:0008270">
    <property type="term" value="F:zinc ion binding"/>
    <property type="evidence" value="ECO:0007669"/>
    <property type="project" value="UniProtKB-KW"/>
</dbReference>
<gene>
    <name evidence="12" type="ORF">DERF_005438</name>
    <name evidence="11" type="ORF">HUG17_3560</name>
</gene>
<keyword evidence="2 9" id="KW-0812">Transmembrane</keyword>
<evidence type="ECO:0000256" key="2">
    <source>
        <dbReference type="ARBA" id="ARBA00022692"/>
    </source>
</evidence>
<keyword evidence="7 9" id="KW-0472">Membrane</keyword>
<evidence type="ECO:0000313" key="12">
    <source>
        <dbReference type="EMBL" id="KAH9521811.1"/>
    </source>
</evidence>
<comment type="caution">
    <text evidence="12">The sequence shown here is derived from an EMBL/GenBank/DDBJ whole genome shotgun (WGS) entry which is preliminary data.</text>
</comment>
<feature type="transmembrane region" description="Helical" evidence="9">
    <location>
        <begin position="151"/>
        <end position="179"/>
    </location>
</feature>
<dbReference type="PANTHER" id="PTHR13407:SF0">
    <property type="entry name" value="FI05221P"/>
    <property type="match status" value="1"/>
</dbReference>
<evidence type="ECO:0000256" key="3">
    <source>
        <dbReference type="ARBA" id="ARBA00022723"/>
    </source>
</evidence>
<feature type="transmembrane region" description="Helical" evidence="9">
    <location>
        <begin position="112"/>
        <end position="131"/>
    </location>
</feature>
<evidence type="ECO:0000256" key="8">
    <source>
        <dbReference type="PROSITE-ProRule" id="PRU00175"/>
    </source>
</evidence>
<dbReference type="InterPro" id="IPR018957">
    <property type="entry name" value="Znf_C3HC4_RING-type"/>
</dbReference>
<evidence type="ECO:0000313" key="11">
    <source>
        <dbReference type="EMBL" id="KAH7639527.1"/>
    </source>
</evidence>
<sequence>MNLEHDDGHHDGGHHMNDDGPHIYHGIDITKVNISSLPKSQQEHLLMHEKHRGHESMHAIMLLILIVAMFIAQIILIYWRKKHFKSYQNVSMFGMWIIPIFVSAYHHYWRFVIVWLFISMMTMLLIFRPLFYKNLNSNGSSIPRQVYRWFFYLYSISSVIAVTGYTIIMLTLLGVNILLGIKPMYTLDIGILLLFYGIYYGVLTRDFTDFLVDILAANIGYYSPSSSLPSKQLNSKTCAICGRPHGGIHRTSMSINSHHHDTDLRSSLLAHDMDPSLSDLNNINCFNGSNNNNSTIDPSLQEKTYTLTCGHTYHQYCIFGWCLVGKKQLCPFCREKVDLNKLFSSLPFQKPHYLYGNLLDFIRYLIAWQPLILFAVQGVNYVFGLE</sequence>
<comment type="subcellular location">
    <subcellularLocation>
        <location evidence="1">Membrane</location>
        <topology evidence="1">Multi-pass membrane protein</topology>
    </subcellularLocation>
</comment>
<feature type="domain" description="RING-type" evidence="10">
    <location>
        <begin position="285"/>
        <end position="334"/>
    </location>
</feature>
<dbReference type="AlphaFoldDB" id="A0A922I6W7"/>
<feature type="transmembrane region" description="Helical" evidence="9">
    <location>
        <begin position="90"/>
        <end position="106"/>
    </location>
</feature>
<reference evidence="11" key="3">
    <citation type="journal article" date="2021" name="World Allergy Organ. J.">
        <title>Chromosome-level assembly of Dermatophagoides farinae genome and transcriptome reveals two novel allergens Der f 37 and Der f 39.</title>
        <authorList>
            <person name="Chen J."/>
            <person name="Cai Z."/>
            <person name="Fan D."/>
            <person name="Hu J."/>
            <person name="Hou Y."/>
            <person name="He Y."/>
            <person name="Zhang Z."/>
            <person name="Zhao Z."/>
            <person name="Gao P."/>
            <person name="Hu W."/>
            <person name="Sun J."/>
            <person name="Li J."/>
            <person name="Ji K."/>
        </authorList>
    </citation>
    <scope>NUCLEOTIDE SEQUENCE</scope>
    <source>
        <strain evidence="11">JKM2019</strain>
    </source>
</reference>
<dbReference type="GO" id="GO:0061630">
    <property type="term" value="F:ubiquitin protein ligase activity"/>
    <property type="evidence" value="ECO:0007669"/>
    <property type="project" value="TreeGrafter"/>
</dbReference>
<dbReference type="EMBL" id="ASGP02000002">
    <property type="protein sequence ID" value="KAH9521811.1"/>
    <property type="molecule type" value="Genomic_DNA"/>
</dbReference>
<reference evidence="11" key="2">
    <citation type="submission" date="2020-06" db="EMBL/GenBank/DDBJ databases">
        <authorList>
            <person name="Ji K."/>
            <person name="Li J."/>
        </authorList>
    </citation>
    <scope>NUCLEOTIDE SEQUENCE</scope>
    <source>
        <strain evidence="11">JKM2019</strain>
        <tissue evidence="11">Whole body</tissue>
    </source>
</reference>
<reference evidence="12" key="4">
    <citation type="journal article" date="2022" name="Res Sq">
        <title>Comparative Genomics Reveals Insights into the Divergent Evolution of Astigmatic Mites and Household Pest Adaptations.</title>
        <authorList>
            <person name="Xiong Q."/>
            <person name="Wan A.T.-Y."/>
            <person name="Liu X.-Y."/>
            <person name="Fung C.S.-H."/>
            <person name="Xiao X."/>
            <person name="Malainual N."/>
            <person name="Hou J."/>
            <person name="Wang L."/>
            <person name="Wang M."/>
            <person name="Yang K."/>
            <person name="Cui Y."/>
            <person name="Leung E."/>
            <person name="Nong W."/>
            <person name="Shin S.-K."/>
            <person name="Au S."/>
            <person name="Jeong K.Y."/>
            <person name="Chew F.T."/>
            <person name="Hui J."/>
            <person name="Leung T.F."/>
            <person name="Tungtrongchitr A."/>
            <person name="Zhong N."/>
            <person name="Liu Z."/>
            <person name="Tsui S."/>
        </authorList>
    </citation>
    <scope>NUCLEOTIDE SEQUENCE</scope>
    <source>
        <strain evidence="12">Derf</strain>
        <tissue evidence="12">Whole organism</tissue>
    </source>
</reference>
<evidence type="ECO:0000256" key="1">
    <source>
        <dbReference type="ARBA" id="ARBA00004141"/>
    </source>
</evidence>
<evidence type="ECO:0000313" key="13">
    <source>
        <dbReference type="Proteomes" id="UP000790347"/>
    </source>
</evidence>
<evidence type="ECO:0000256" key="6">
    <source>
        <dbReference type="ARBA" id="ARBA00022989"/>
    </source>
</evidence>
<feature type="transmembrane region" description="Helical" evidence="9">
    <location>
        <begin position="361"/>
        <end position="383"/>
    </location>
</feature>
<evidence type="ECO:0000256" key="7">
    <source>
        <dbReference type="ARBA" id="ARBA00023136"/>
    </source>
</evidence>
<keyword evidence="3" id="KW-0479">Metal-binding</keyword>
<keyword evidence="6 9" id="KW-1133">Transmembrane helix</keyword>
<name>A0A922I6W7_DERFA</name>